<keyword evidence="4" id="KW-1185">Reference proteome</keyword>
<dbReference type="InterPro" id="IPR007386">
    <property type="entry name" value="DUF447_N"/>
</dbReference>
<dbReference type="InterPro" id="IPR012349">
    <property type="entry name" value="Split_barrel_FMN-bd"/>
</dbReference>
<evidence type="ECO:0000259" key="1">
    <source>
        <dbReference type="Pfam" id="PF04289"/>
    </source>
</evidence>
<dbReference type="Pfam" id="PF04289">
    <property type="entry name" value="DUF447_N"/>
    <property type="match status" value="1"/>
</dbReference>
<dbReference type="RefSeq" id="WP_400879427.1">
    <property type="nucleotide sequence ID" value="NZ_JBIWXY010000001.1"/>
</dbReference>
<dbReference type="EMBL" id="JBIWXY010000001">
    <property type="protein sequence ID" value="MFJ5445320.1"/>
    <property type="molecule type" value="Genomic_DNA"/>
</dbReference>
<evidence type="ECO:0000313" key="3">
    <source>
        <dbReference type="EMBL" id="MFJ5445320.1"/>
    </source>
</evidence>
<dbReference type="Proteomes" id="UP001617669">
    <property type="component" value="Unassembled WGS sequence"/>
</dbReference>
<feature type="domain" description="DUF447" evidence="1">
    <location>
        <begin position="3"/>
        <end position="117"/>
    </location>
</feature>
<reference evidence="3 4" key="1">
    <citation type="submission" date="2024-11" db="EMBL/GenBank/DDBJ databases">
        <authorList>
            <person name="Kaparullina E.N."/>
            <person name="Delegan Y.A."/>
            <person name="Doronina N.V."/>
        </authorList>
    </citation>
    <scope>NUCLEOTIDE SEQUENCE [LARGE SCALE GENOMIC DNA]</scope>
    <source>
        <strain evidence="3 4">7sh_L</strain>
    </source>
</reference>
<dbReference type="InterPro" id="IPR049288">
    <property type="entry name" value="DUF447_C"/>
</dbReference>
<accession>A0ABW8GIW5</accession>
<proteinExistence type="predicted"/>
<evidence type="ECO:0000313" key="4">
    <source>
        <dbReference type="Proteomes" id="UP001617669"/>
    </source>
</evidence>
<evidence type="ECO:0000259" key="2">
    <source>
        <dbReference type="Pfam" id="PF20766"/>
    </source>
</evidence>
<dbReference type="Gene3D" id="2.30.110.10">
    <property type="entry name" value="Electron Transport, Fmn-binding Protein, Chain A"/>
    <property type="match status" value="1"/>
</dbReference>
<sequence length="191" mass="21622">MIYESILTTLSLEGVPHIAPFGVRERDGLILIAPFRPSVTLDNLLSTRHAVLNFTDDVRVFAGSLSGHRDWPLTKASKIDGVVLSSALTHRELALVEVKEDQVRPELYFRVVYEEMHAPFRGFNRAQAAVIELAVLVSRLHMLPLDKIETELNYLKIAIEKTAGERELEAWQWLVDKVENYKAMITGENQA</sequence>
<protein>
    <submittedName>
        <fullName evidence="3">DUF447 domain-containing protein</fullName>
    </submittedName>
</protein>
<dbReference type="Gene3D" id="1.20.58.290">
    <property type="entry name" value="Hypothetical membrane protein ta0354_69_121"/>
    <property type="match status" value="1"/>
</dbReference>
<gene>
    <name evidence="3" type="ORF">ACIKP9_03685</name>
</gene>
<organism evidence="3 4">
    <name type="scientific">Methylobacillus methanolivorans</name>
    <dbReference type="NCBI Taxonomy" id="1848927"/>
    <lineage>
        <taxon>Bacteria</taxon>
        <taxon>Pseudomonadati</taxon>
        <taxon>Pseudomonadota</taxon>
        <taxon>Betaproteobacteria</taxon>
        <taxon>Nitrosomonadales</taxon>
        <taxon>Methylophilaceae</taxon>
        <taxon>Methylobacillus</taxon>
    </lineage>
</organism>
<dbReference type="Pfam" id="PF20766">
    <property type="entry name" value="DUF447_C"/>
    <property type="match status" value="1"/>
</dbReference>
<dbReference type="SUPFAM" id="SSF50475">
    <property type="entry name" value="FMN-binding split barrel"/>
    <property type="match status" value="1"/>
</dbReference>
<feature type="domain" description="DUF447" evidence="2">
    <location>
        <begin position="124"/>
        <end position="175"/>
    </location>
</feature>
<comment type="caution">
    <text evidence="3">The sequence shown here is derived from an EMBL/GenBank/DDBJ whole genome shotgun (WGS) entry which is preliminary data.</text>
</comment>
<name>A0ABW8GIW5_9PROT</name>